<dbReference type="PRINTS" id="PR00773">
    <property type="entry name" value="GRPEPROTEIN"/>
</dbReference>
<sequence length="206" mass="22836">MNFKNMLRKQKTAKASQNKNNVTTENTEQNENPLADELNIDPNAPVIEDAQDATPGLSAEEKLKADLVSANDKYLRLYAEFDNFRRRTTKERAEERLAAGKDTIVAMLPVLDDFERALKAMETATDVIPVKEGVALVQNKLKSILGAKGLKEMETKGTEFDADIHEGITTIPAPTDALKGKVIDELEKGYYLNDKVIRFAKVVIGA</sequence>
<organism evidence="6 7">
    <name type="scientific">Mucilaginibacter jinjuensis</name>
    <dbReference type="NCBI Taxonomy" id="1176721"/>
    <lineage>
        <taxon>Bacteria</taxon>
        <taxon>Pseudomonadati</taxon>
        <taxon>Bacteroidota</taxon>
        <taxon>Sphingobacteriia</taxon>
        <taxon>Sphingobacteriales</taxon>
        <taxon>Sphingobacteriaceae</taxon>
        <taxon>Mucilaginibacter</taxon>
    </lineage>
</organism>
<dbReference type="SUPFAM" id="SSF58014">
    <property type="entry name" value="Coiled-coil domain of nucleotide exchange factor GrpE"/>
    <property type="match status" value="1"/>
</dbReference>
<evidence type="ECO:0000256" key="3">
    <source>
        <dbReference type="HAMAP-Rule" id="MF_01151"/>
    </source>
</evidence>
<comment type="subunit">
    <text evidence="3">Homodimer.</text>
</comment>
<evidence type="ECO:0000256" key="1">
    <source>
        <dbReference type="ARBA" id="ARBA00009054"/>
    </source>
</evidence>
<name>A0ABY7T3B4_9SPHI</name>
<dbReference type="InterPro" id="IPR009012">
    <property type="entry name" value="GrpE_head"/>
</dbReference>
<evidence type="ECO:0000313" key="6">
    <source>
        <dbReference type="EMBL" id="WCT10753.1"/>
    </source>
</evidence>
<evidence type="ECO:0000256" key="2">
    <source>
        <dbReference type="ARBA" id="ARBA00023186"/>
    </source>
</evidence>
<evidence type="ECO:0000256" key="4">
    <source>
        <dbReference type="RuleBase" id="RU004478"/>
    </source>
</evidence>
<dbReference type="SUPFAM" id="SSF51064">
    <property type="entry name" value="Head domain of nucleotide exchange factor GrpE"/>
    <property type="match status" value="1"/>
</dbReference>
<dbReference type="InterPro" id="IPR013805">
    <property type="entry name" value="GrpE_CC"/>
</dbReference>
<keyword evidence="3" id="KW-0346">Stress response</keyword>
<protein>
    <recommendedName>
        <fullName evidence="3">Protein GrpE</fullName>
    </recommendedName>
    <alternativeName>
        <fullName evidence="3">HSP-70 cofactor</fullName>
    </alternativeName>
</protein>
<dbReference type="Gene3D" id="2.30.22.10">
    <property type="entry name" value="Head domain of nucleotide exchange factor GrpE"/>
    <property type="match status" value="1"/>
</dbReference>
<dbReference type="PANTHER" id="PTHR21237:SF23">
    <property type="entry name" value="GRPE PROTEIN HOMOLOG, MITOCHONDRIAL"/>
    <property type="match status" value="1"/>
</dbReference>
<keyword evidence="2 3" id="KW-0143">Chaperone</keyword>
<gene>
    <name evidence="3" type="primary">grpE</name>
    <name evidence="6" type="ORF">PQO05_18615</name>
</gene>
<dbReference type="InterPro" id="IPR000740">
    <property type="entry name" value="GrpE"/>
</dbReference>
<accession>A0ABY7T3B4</accession>
<dbReference type="CDD" id="cd00446">
    <property type="entry name" value="GrpE"/>
    <property type="match status" value="1"/>
</dbReference>
<feature type="compositionally biased region" description="Low complexity" evidence="5">
    <location>
        <begin position="18"/>
        <end position="32"/>
    </location>
</feature>
<dbReference type="HAMAP" id="MF_01151">
    <property type="entry name" value="GrpE"/>
    <property type="match status" value="1"/>
</dbReference>
<dbReference type="Gene3D" id="3.90.20.20">
    <property type="match status" value="1"/>
</dbReference>
<comment type="subcellular location">
    <subcellularLocation>
        <location evidence="3">Cytoplasm</location>
    </subcellularLocation>
</comment>
<dbReference type="RefSeq" id="WP_273628946.1">
    <property type="nucleotide sequence ID" value="NZ_CP117167.1"/>
</dbReference>
<proteinExistence type="inferred from homology"/>
<dbReference type="PANTHER" id="PTHR21237">
    <property type="entry name" value="GRPE PROTEIN"/>
    <property type="match status" value="1"/>
</dbReference>
<keyword evidence="3" id="KW-0963">Cytoplasm</keyword>
<feature type="region of interest" description="Disordered" evidence="5">
    <location>
        <begin position="1"/>
        <end position="49"/>
    </location>
</feature>
<comment type="function">
    <text evidence="3">Participates actively in the response to hyperosmotic and heat shock by preventing the aggregation of stress-denatured proteins, in association with DnaK and GrpE. It is the nucleotide exchange factor for DnaK and may function as a thermosensor. Unfolded proteins bind initially to DnaJ; upon interaction with the DnaJ-bound protein, DnaK hydrolyzes its bound ATP, resulting in the formation of a stable complex. GrpE releases ADP from DnaK; ATP binding to DnaK triggers the release of the substrate protein, thus completing the reaction cycle. Several rounds of ATP-dependent interactions between DnaJ, DnaK and GrpE are required for fully efficient folding.</text>
</comment>
<dbReference type="Proteomes" id="UP001216139">
    <property type="component" value="Chromosome"/>
</dbReference>
<dbReference type="Pfam" id="PF01025">
    <property type="entry name" value="GrpE"/>
    <property type="match status" value="1"/>
</dbReference>
<evidence type="ECO:0000256" key="5">
    <source>
        <dbReference type="SAM" id="MobiDB-lite"/>
    </source>
</evidence>
<reference evidence="6 7" key="1">
    <citation type="submission" date="2023-02" db="EMBL/GenBank/DDBJ databases">
        <title>Genome sequence of Mucilaginibacter jinjuensis strain KACC 16571.</title>
        <authorList>
            <person name="Kim S."/>
            <person name="Heo J."/>
            <person name="Kwon S.-W."/>
        </authorList>
    </citation>
    <scope>NUCLEOTIDE SEQUENCE [LARGE SCALE GENOMIC DNA]</scope>
    <source>
        <strain evidence="6 7">KACC 16571</strain>
    </source>
</reference>
<feature type="compositionally biased region" description="Basic residues" evidence="5">
    <location>
        <begin position="1"/>
        <end position="12"/>
    </location>
</feature>
<dbReference type="EMBL" id="CP117167">
    <property type="protein sequence ID" value="WCT10753.1"/>
    <property type="molecule type" value="Genomic_DNA"/>
</dbReference>
<keyword evidence="7" id="KW-1185">Reference proteome</keyword>
<evidence type="ECO:0000313" key="7">
    <source>
        <dbReference type="Proteomes" id="UP001216139"/>
    </source>
</evidence>
<comment type="similarity">
    <text evidence="1 3 4">Belongs to the GrpE family.</text>
</comment>